<gene>
    <name evidence="2" type="ORF">CONCODRAFT_12997</name>
</gene>
<protein>
    <submittedName>
        <fullName evidence="2">Uncharacterized protein</fullName>
    </submittedName>
</protein>
<reference evidence="2 3" key="1">
    <citation type="journal article" date="2015" name="Genome Biol. Evol.">
        <title>Phylogenomic analyses indicate that early fungi evolved digesting cell walls of algal ancestors of land plants.</title>
        <authorList>
            <person name="Chang Y."/>
            <person name="Wang S."/>
            <person name="Sekimoto S."/>
            <person name="Aerts A.L."/>
            <person name="Choi C."/>
            <person name="Clum A."/>
            <person name="LaButti K.M."/>
            <person name="Lindquist E.A."/>
            <person name="Yee Ngan C."/>
            <person name="Ohm R.A."/>
            <person name="Salamov A.A."/>
            <person name="Grigoriev I.V."/>
            <person name="Spatafora J.W."/>
            <person name="Berbee M.L."/>
        </authorList>
    </citation>
    <scope>NUCLEOTIDE SEQUENCE [LARGE SCALE GENOMIC DNA]</scope>
    <source>
        <strain evidence="2 3">NRRL 28638</strain>
    </source>
</reference>
<dbReference type="EMBL" id="KQ964886">
    <property type="protein sequence ID" value="KXN65411.1"/>
    <property type="molecule type" value="Genomic_DNA"/>
</dbReference>
<proteinExistence type="predicted"/>
<keyword evidence="3" id="KW-1185">Reference proteome</keyword>
<accession>A0A137NRP1</accession>
<dbReference type="AlphaFoldDB" id="A0A137NRP1"/>
<evidence type="ECO:0000313" key="3">
    <source>
        <dbReference type="Proteomes" id="UP000070444"/>
    </source>
</evidence>
<name>A0A137NRP1_CONC2</name>
<sequence length="92" mass="10643">MRGMDMMSFMVLENYTIDPKLQDEYFPGTRKDSNTSHKRSSSSYSFSSASFSDSVKRTMSTISSTSSNASKKKWFKFSWPTYANITIAFFRR</sequence>
<dbReference type="Proteomes" id="UP000070444">
    <property type="component" value="Unassembled WGS sequence"/>
</dbReference>
<feature type="compositionally biased region" description="Low complexity" evidence="1">
    <location>
        <begin position="41"/>
        <end position="55"/>
    </location>
</feature>
<evidence type="ECO:0000256" key="1">
    <source>
        <dbReference type="SAM" id="MobiDB-lite"/>
    </source>
</evidence>
<evidence type="ECO:0000313" key="2">
    <source>
        <dbReference type="EMBL" id="KXN65411.1"/>
    </source>
</evidence>
<organism evidence="2 3">
    <name type="scientific">Conidiobolus coronatus (strain ATCC 28846 / CBS 209.66 / NRRL 28638)</name>
    <name type="common">Delacroixia coronata</name>
    <dbReference type="NCBI Taxonomy" id="796925"/>
    <lineage>
        <taxon>Eukaryota</taxon>
        <taxon>Fungi</taxon>
        <taxon>Fungi incertae sedis</taxon>
        <taxon>Zoopagomycota</taxon>
        <taxon>Entomophthoromycotina</taxon>
        <taxon>Entomophthoromycetes</taxon>
        <taxon>Entomophthorales</taxon>
        <taxon>Ancylistaceae</taxon>
        <taxon>Conidiobolus</taxon>
    </lineage>
</organism>
<feature type="region of interest" description="Disordered" evidence="1">
    <location>
        <begin position="26"/>
        <end position="55"/>
    </location>
</feature>